<dbReference type="Proteomes" id="UP000886595">
    <property type="component" value="Unassembled WGS sequence"/>
</dbReference>
<dbReference type="InterPro" id="IPR026960">
    <property type="entry name" value="RVT-Znf"/>
</dbReference>
<dbReference type="EMBL" id="JAAMPC010000016">
    <property type="protein sequence ID" value="KAG2254916.1"/>
    <property type="molecule type" value="Genomic_DNA"/>
</dbReference>
<reference evidence="2 3" key="1">
    <citation type="submission" date="2020-02" db="EMBL/GenBank/DDBJ databases">
        <authorList>
            <person name="Ma Q."/>
            <person name="Huang Y."/>
            <person name="Song X."/>
            <person name="Pei D."/>
        </authorList>
    </citation>
    <scope>NUCLEOTIDE SEQUENCE [LARGE SCALE GENOMIC DNA]</scope>
    <source>
        <strain evidence="2">Sxm20200214</strain>
        <tissue evidence="2">Leaf</tissue>
    </source>
</reference>
<dbReference type="AlphaFoldDB" id="A0A8X7TWT4"/>
<proteinExistence type="predicted"/>
<evidence type="ECO:0000313" key="3">
    <source>
        <dbReference type="Proteomes" id="UP000886595"/>
    </source>
</evidence>
<accession>A0A8X7TWT4</accession>
<sequence length="187" mass="21357">MTADKPMATINEPVNWLKDIWNVKTSPKIKDFLWRVIKRAIPVSSNLERRGFPSFACKSCGTHEDDIHAFLKCPIAEEVWSLVPIAKRPTNSVSSLAELIKQGNHYIPLPPTGLNAPLWPWVVWNLWKARNKLVFENRVFTAQEIVLKSIKEAKEWNEAQMGEKAPSSIILLYRGGEIVCLVFVFFV</sequence>
<dbReference type="OrthoDB" id="1113207at2759"/>
<protein>
    <recommendedName>
        <fullName evidence="1">Reverse transcriptase zinc-binding domain-containing protein</fullName>
    </recommendedName>
</protein>
<evidence type="ECO:0000259" key="1">
    <source>
        <dbReference type="Pfam" id="PF13966"/>
    </source>
</evidence>
<comment type="caution">
    <text evidence="2">The sequence shown here is derived from an EMBL/GenBank/DDBJ whole genome shotgun (WGS) entry which is preliminary data.</text>
</comment>
<keyword evidence="3" id="KW-1185">Reference proteome</keyword>
<organism evidence="2 3">
    <name type="scientific">Brassica carinata</name>
    <name type="common">Ethiopian mustard</name>
    <name type="synonym">Abyssinian cabbage</name>
    <dbReference type="NCBI Taxonomy" id="52824"/>
    <lineage>
        <taxon>Eukaryota</taxon>
        <taxon>Viridiplantae</taxon>
        <taxon>Streptophyta</taxon>
        <taxon>Embryophyta</taxon>
        <taxon>Tracheophyta</taxon>
        <taxon>Spermatophyta</taxon>
        <taxon>Magnoliopsida</taxon>
        <taxon>eudicotyledons</taxon>
        <taxon>Gunneridae</taxon>
        <taxon>Pentapetalae</taxon>
        <taxon>rosids</taxon>
        <taxon>malvids</taxon>
        <taxon>Brassicales</taxon>
        <taxon>Brassicaceae</taxon>
        <taxon>Brassiceae</taxon>
        <taxon>Brassica</taxon>
    </lineage>
</organism>
<evidence type="ECO:0000313" key="2">
    <source>
        <dbReference type="EMBL" id="KAG2254916.1"/>
    </source>
</evidence>
<dbReference type="Pfam" id="PF13966">
    <property type="entry name" value="zf-RVT"/>
    <property type="match status" value="1"/>
</dbReference>
<name>A0A8X7TWT4_BRACI</name>
<gene>
    <name evidence="2" type="ORF">Bca52824_085052</name>
</gene>
<feature type="domain" description="Reverse transcriptase zinc-binding" evidence="1">
    <location>
        <begin position="11"/>
        <end position="80"/>
    </location>
</feature>